<dbReference type="Pfam" id="PF13840">
    <property type="entry name" value="ACT_7"/>
    <property type="match status" value="1"/>
</dbReference>
<proteinExistence type="predicted"/>
<dbReference type="RefSeq" id="WP_327164676.1">
    <property type="nucleotide sequence ID" value="NZ_CP108062.1"/>
</dbReference>
<dbReference type="EMBL" id="CP108188">
    <property type="protein sequence ID" value="WTR69620.1"/>
    <property type="molecule type" value="Genomic_DNA"/>
</dbReference>
<dbReference type="InterPro" id="IPR045865">
    <property type="entry name" value="ACT-like_dom_sf"/>
</dbReference>
<dbReference type="InterPro" id="IPR027795">
    <property type="entry name" value="CASTOR_ACT_dom"/>
</dbReference>
<dbReference type="Gene3D" id="3.30.2130.10">
    <property type="entry name" value="VC0802-like"/>
    <property type="match status" value="1"/>
</dbReference>
<reference evidence="2 3" key="1">
    <citation type="submission" date="2022-10" db="EMBL/GenBank/DDBJ databases">
        <title>The complete genomes of actinobacterial strains from the NBC collection.</title>
        <authorList>
            <person name="Joergensen T.S."/>
            <person name="Alvarez Arevalo M."/>
            <person name="Sterndorff E.B."/>
            <person name="Faurdal D."/>
            <person name="Vuksanovic O."/>
            <person name="Mourched A.-S."/>
            <person name="Charusanti P."/>
            <person name="Shaw S."/>
            <person name="Blin K."/>
            <person name="Weber T."/>
        </authorList>
    </citation>
    <scope>NUCLEOTIDE SEQUENCE [LARGE SCALE GENOMIC DNA]</scope>
    <source>
        <strain evidence="2 3">NBC_00123</strain>
    </source>
</reference>
<keyword evidence="3" id="KW-1185">Reference proteome</keyword>
<sequence length="126" mass="13403">MITATPQHLRVLNGSFLVEHAEDEAIALAGPWISLVRAPEGLTVVRELRSGETVEDGEAWAALYSGDTAHGLDVPGMLALLLSPLAQGGVPVFVASTYNADLILVPRDRVEDAADVLRAIGHRIDL</sequence>
<dbReference type="SUPFAM" id="SSF55021">
    <property type="entry name" value="ACT-like"/>
    <property type="match status" value="1"/>
</dbReference>
<evidence type="ECO:0000313" key="3">
    <source>
        <dbReference type="Proteomes" id="UP001622594"/>
    </source>
</evidence>
<organism evidence="2 3">
    <name type="scientific">Streptomyces zaomyceticus</name>
    <dbReference type="NCBI Taxonomy" id="68286"/>
    <lineage>
        <taxon>Bacteria</taxon>
        <taxon>Bacillati</taxon>
        <taxon>Actinomycetota</taxon>
        <taxon>Actinomycetes</taxon>
        <taxon>Kitasatosporales</taxon>
        <taxon>Streptomycetaceae</taxon>
        <taxon>Streptomyces</taxon>
    </lineage>
</organism>
<accession>A0ABZ1L6N8</accession>
<evidence type="ECO:0000313" key="2">
    <source>
        <dbReference type="EMBL" id="WTR69620.1"/>
    </source>
</evidence>
<dbReference type="Proteomes" id="UP001622594">
    <property type="component" value="Chromosome"/>
</dbReference>
<name>A0ABZ1L6N8_9ACTN</name>
<evidence type="ECO:0000259" key="1">
    <source>
        <dbReference type="Pfam" id="PF13840"/>
    </source>
</evidence>
<gene>
    <name evidence="2" type="ORF">OG814_10255</name>
</gene>
<protein>
    <submittedName>
        <fullName evidence="2">ACT domain-containing protein</fullName>
    </submittedName>
</protein>
<feature type="domain" description="CASTOR ACT" evidence="1">
    <location>
        <begin position="58"/>
        <end position="118"/>
    </location>
</feature>